<organism evidence="1 2">
    <name type="scientific">Ridgeia piscesae</name>
    <name type="common">Tubeworm</name>
    <dbReference type="NCBI Taxonomy" id="27915"/>
    <lineage>
        <taxon>Eukaryota</taxon>
        <taxon>Metazoa</taxon>
        <taxon>Spiralia</taxon>
        <taxon>Lophotrochozoa</taxon>
        <taxon>Annelida</taxon>
        <taxon>Polychaeta</taxon>
        <taxon>Sedentaria</taxon>
        <taxon>Canalipalpata</taxon>
        <taxon>Sabellida</taxon>
        <taxon>Siboglinidae</taxon>
        <taxon>Ridgeia</taxon>
    </lineage>
</organism>
<accession>A0AAD9NJL3</accession>
<evidence type="ECO:0000313" key="1">
    <source>
        <dbReference type="EMBL" id="KAK2172717.1"/>
    </source>
</evidence>
<dbReference type="Proteomes" id="UP001209878">
    <property type="component" value="Unassembled WGS sequence"/>
</dbReference>
<reference evidence="1" key="1">
    <citation type="journal article" date="2023" name="Mol. Biol. Evol.">
        <title>Third-Generation Sequencing Reveals the Adaptive Role of the Epigenome in Three Deep-Sea Polychaetes.</title>
        <authorList>
            <person name="Perez M."/>
            <person name="Aroh O."/>
            <person name="Sun Y."/>
            <person name="Lan Y."/>
            <person name="Juniper S.K."/>
            <person name="Young C.R."/>
            <person name="Angers B."/>
            <person name="Qian P.Y."/>
        </authorList>
    </citation>
    <scope>NUCLEOTIDE SEQUENCE</scope>
    <source>
        <strain evidence="1">R07B-5</strain>
    </source>
</reference>
<comment type="caution">
    <text evidence="1">The sequence shown here is derived from an EMBL/GenBank/DDBJ whole genome shotgun (WGS) entry which is preliminary data.</text>
</comment>
<evidence type="ECO:0000313" key="2">
    <source>
        <dbReference type="Proteomes" id="UP001209878"/>
    </source>
</evidence>
<dbReference type="EMBL" id="JAODUO010000936">
    <property type="protein sequence ID" value="KAK2172717.1"/>
    <property type="molecule type" value="Genomic_DNA"/>
</dbReference>
<dbReference type="PANTHER" id="PTHR31751">
    <property type="entry name" value="SI:CH211-108C17.2-RELATED-RELATED"/>
    <property type="match status" value="1"/>
</dbReference>
<dbReference type="PANTHER" id="PTHR31751:SF7">
    <property type="entry name" value="THAP-TYPE DOMAIN-CONTAINING PROTEIN"/>
    <property type="match status" value="1"/>
</dbReference>
<name>A0AAD9NJL3_RIDPI</name>
<sequence>MFYFRCRIDVAILQPVTACELVHDTEETVTDESSTDNEYMTLLTRTEDVPGNPCCIVYEECLLELARMKMDRLCKGCRLPYDLKIKRVGSAAVLLWVNLPKVTGHRWTSQPKIGKRGAYAGDFLLATNIVLSGNNYAKVALLFRCMCLGMISASQFDRVQSLYIVPAVMEYWKKLRAATIQQLLEKSQDGAQYDSNDSPGHSAQYCSYTLIDCHSGSIVSTIVGLIKGRSTSYSQTWRRLASKGA</sequence>
<proteinExistence type="predicted"/>
<gene>
    <name evidence="1" type="ORF">NP493_937g00038</name>
</gene>
<keyword evidence="2" id="KW-1185">Reference proteome</keyword>
<protein>
    <submittedName>
        <fullName evidence="1">Uncharacterized protein</fullName>
    </submittedName>
</protein>
<dbReference type="AlphaFoldDB" id="A0AAD9NJL3"/>